<dbReference type="Gene3D" id="2.10.270.10">
    <property type="entry name" value="Cholin Binding"/>
    <property type="match status" value="1"/>
</dbReference>
<keyword evidence="1" id="KW-0677">Repeat</keyword>
<dbReference type="Pfam" id="PF19127">
    <property type="entry name" value="Choline_bind_3"/>
    <property type="match status" value="1"/>
</dbReference>
<dbReference type="SUPFAM" id="SSF69360">
    <property type="entry name" value="Cell wall binding repeat"/>
    <property type="match status" value="1"/>
</dbReference>
<gene>
    <name evidence="4" type="ORF">psyc5s11_50580</name>
</gene>
<dbReference type="Proteomes" id="UP000824633">
    <property type="component" value="Chromosome"/>
</dbReference>
<evidence type="ECO:0000313" key="4">
    <source>
        <dbReference type="EMBL" id="BCZ48991.1"/>
    </source>
</evidence>
<keyword evidence="5" id="KW-1185">Reference proteome</keyword>
<feature type="repeat" description="Cell wall-binding" evidence="2">
    <location>
        <begin position="749"/>
        <end position="768"/>
    </location>
</feature>
<evidence type="ECO:0000256" key="1">
    <source>
        <dbReference type="ARBA" id="ARBA00022737"/>
    </source>
</evidence>
<feature type="chain" id="PRO_5045862086" evidence="3">
    <location>
        <begin position="27"/>
        <end position="787"/>
    </location>
</feature>
<name>A0ABM7TAJ7_9CLOT</name>
<organism evidence="4 5">
    <name type="scientific">Clostridium gelidum</name>
    <dbReference type="NCBI Taxonomy" id="704125"/>
    <lineage>
        <taxon>Bacteria</taxon>
        <taxon>Bacillati</taxon>
        <taxon>Bacillota</taxon>
        <taxon>Clostridia</taxon>
        <taxon>Eubacteriales</taxon>
        <taxon>Clostridiaceae</taxon>
        <taxon>Clostridium</taxon>
    </lineage>
</organism>
<proteinExistence type="predicted"/>
<dbReference type="InterPro" id="IPR018337">
    <property type="entry name" value="Cell_wall/Cho-bd_repeat"/>
</dbReference>
<protein>
    <submittedName>
        <fullName evidence="4">Uncharacterized protein</fullName>
    </submittedName>
</protein>
<dbReference type="PROSITE" id="PS51170">
    <property type="entry name" value="CW"/>
    <property type="match status" value="2"/>
</dbReference>
<evidence type="ECO:0000256" key="3">
    <source>
        <dbReference type="SAM" id="SignalP"/>
    </source>
</evidence>
<evidence type="ECO:0000256" key="2">
    <source>
        <dbReference type="PROSITE-ProRule" id="PRU00591"/>
    </source>
</evidence>
<feature type="signal peptide" evidence="3">
    <location>
        <begin position="1"/>
        <end position="26"/>
    </location>
</feature>
<evidence type="ECO:0000313" key="5">
    <source>
        <dbReference type="Proteomes" id="UP000824633"/>
    </source>
</evidence>
<feature type="repeat" description="Cell wall-binding" evidence="2">
    <location>
        <begin position="709"/>
        <end position="728"/>
    </location>
</feature>
<sequence>MIKRTNKITALLIAATSIMSLVPAMAADSTRLATKEGTIQEVVAFKDGKYVYEGYKTDGDNKSVYYNDGQKDTEINNLTDATLQDKYNNDSVIAFDGSDEYLVNLSDGKVTDQDVASDLQNTSENKLVAKLKKTSRYGSNVSVDLQKITPNQFGDVWYSYISNAANVTNGRQAVIQVTPDVFNGSTDIMVAGHIFKASGDTVTGDFTSGSKADFAIKAITKSYTGFAADIKSTDAGTIQLTQTTTPAAVNLAAIQALSENVTITADNNDGTTATKLAVAIKDATKVAKIFVDNTNFATVTPKNDAAAQFATAAQFAATVKSNSIPGYTTTVDATTGVLTLTATTAADYNQATLTADLSTNFANVKATVADTKVITSGYAGTISATGNTYRGYTNNTGAYIDADKTANIRVYNGTKMVALDKFNEDANDDGIAATVANSTTIAQDADYIYRVIDVTFTAGTVYDSKGGAKITTAKYLQKISKAQGDTEKDAYLPKSVESYEITTAVSDDTATAANKLVKYATGTDSSIVGLRVIGGAIYYTEMDDTDTIKTYVLKLQKNEKVEAAGSSSKVDTYVVKKDGDVDHDLKGDAGKAGASIDVDGNLWIVNEGKIYKSEKAGDFTEMFTCDRTIDSLEVYNADSLIAWAEGKDVYATMGKTTTETPVTTPVTTTGWVNTAAGWTFFKADGTQVKGQWVNDGGVWYMIKADGIMATGWYNDNGTWYFLNASGAMKTGWVLDGSTWYFLQSSGAMKTGWLNDNGTWYYLNTSGSMAANTTVDGYKLNASGAWVK</sequence>
<reference evidence="5" key="1">
    <citation type="submission" date="2021-07" db="EMBL/GenBank/DDBJ databases">
        <title>Complete genome sequencing of a Clostridium isolate.</title>
        <authorList>
            <person name="Ueki A."/>
            <person name="Tonouchi A."/>
        </authorList>
    </citation>
    <scope>NUCLEOTIDE SEQUENCE [LARGE SCALE GENOMIC DNA]</scope>
    <source>
        <strain evidence="5">C5S11</strain>
    </source>
</reference>
<keyword evidence="3" id="KW-0732">Signal</keyword>
<dbReference type="Pfam" id="PF01473">
    <property type="entry name" value="Choline_bind_1"/>
    <property type="match status" value="2"/>
</dbReference>
<dbReference type="EMBL" id="AP024849">
    <property type="protein sequence ID" value="BCZ48991.1"/>
    <property type="molecule type" value="Genomic_DNA"/>
</dbReference>
<accession>A0ABM7TAJ7</accession>
<dbReference type="RefSeq" id="WP_311196388.1">
    <property type="nucleotide sequence ID" value="NZ_AP024849.1"/>
</dbReference>